<dbReference type="EMBL" id="CAWUPB010001176">
    <property type="protein sequence ID" value="CAK7349721.1"/>
    <property type="molecule type" value="Genomic_DNA"/>
</dbReference>
<accession>A0AAV1SE33</accession>
<keyword evidence="2" id="KW-0732">Signal</keyword>
<evidence type="ECO:0000313" key="3">
    <source>
        <dbReference type="EMBL" id="CAK7349721.1"/>
    </source>
</evidence>
<organism evidence="3 4">
    <name type="scientific">Dovyalis caffra</name>
    <dbReference type="NCBI Taxonomy" id="77055"/>
    <lineage>
        <taxon>Eukaryota</taxon>
        <taxon>Viridiplantae</taxon>
        <taxon>Streptophyta</taxon>
        <taxon>Embryophyta</taxon>
        <taxon>Tracheophyta</taxon>
        <taxon>Spermatophyta</taxon>
        <taxon>Magnoliopsida</taxon>
        <taxon>eudicotyledons</taxon>
        <taxon>Gunneridae</taxon>
        <taxon>Pentapetalae</taxon>
        <taxon>rosids</taxon>
        <taxon>fabids</taxon>
        <taxon>Malpighiales</taxon>
        <taxon>Salicaceae</taxon>
        <taxon>Flacourtieae</taxon>
        <taxon>Dovyalis</taxon>
    </lineage>
</organism>
<sequence length="153" mass="17043">MSFPLLFLLLSLLLAFDSSTNAAAEKDFLLASYRQQSRRRSGVPLARMRFSSLSNCYNHAQPPNDHLLDANTPFTQTTLVAIRPLSDINRPLTQSRHCDDWVPMDDQLGPAELEEVPQAKEAHFTTVDRPGGPATNNPSILHAKGLQYARDVD</sequence>
<evidence type="ECO:0000256" key="1">
    <source>
        <dbReference type="SAM" id="MobiDB-lite"/>
    </source>
</evidence>
<dbReference type="AlphaFoldDB" id="A0AAV1SE33"/>
<evidence type="ECO:0000256" key="2">
    <source>
        <dbReference type="SAM" id="SignalP"/>
    </source>
</evidence>
<comment type="caution">
    <text evidence="3">The sequence shown here is derived from an EMBL/GenBank/DDBJ whole genome shotgun (WGS) entry which is preliminary data.</text>
</comment>
<feature type="region of interest" description="Disordered" evidence="1">
    <location>
        <begin position="125"/>
        <end position="153"/>
    </location>
</feature>
<feature type="signal peptide" evidence="2">
    <location>
        <begin position="1"/>
        <end position="22"/>
    </location>
</feature>
<name>A0AAV1SE33_9ROSI</name>
<keyword evidence="4" id="KW-1185">Reference proteome</keyword>
<dbReference type="Proteomes" id="UP001314170">
    <property type="component" value="Unassembled WGS sequence"/>
</dbReference>
<proteinExistence type="predicted"/>
<feature type="chain" id="PRO_5043707433" evidence="2">
    <location>
        <begin position="23"/>
        <end position="153"/>
    </location>
</feature>
<protein>
    <submittedName>
        <fullName evidence="3">Uncharacterized protein</fullName>
    </submittedName>
</protein>
<evidence type="ECO:0000313" key="4">
    <source>
        <dbReference type="Proteomes" id="UP001314170"/>
    </source>
</evidence>
<reference evidence="3 4" key="1">
    <citation type="submission" date="2024-01" db="EMBL/GenBank/DDBJ databases">
        <authorList>
            <person name="Waweru B."/>
        </authorList>
    </citation>
    <scope>NUCLEOTIDE SEQUENCE [LARGE SCALE GENOMIC DNA]</scope>
</reference>
<gene>
    <name evidence="3" type="ORF">DCAF_LOCUS22441</name>
</gene>